<evidence type="ECO:0000313" key="3">
    <source>
        <dbReference type="Proteomes" id="UP000677054"/>
    </source>
</evidence>
<evidence type="ECO:0000256" key="1">
    <source>
        <dbReference type="SAM" id="MobiDB-lite"/>
    </source>
</evidence>
<evidence type="ECO:0000313" key="2">
    <source>
        <dbReference type="EMBL" id="CAD7253014.1"/>
    </source>
</evidence>
<feature type="compositionally biased region" description="Basic and acidic residues" evidence="1">
    <location>
        <begin position="10"/>
        <end position="22"/>
    </location>
</feature>
<protein>
    <submittedName>
        <fullName evidence="2">Uncharacterized protein</fullName>
    </submittedName>
</protein>
<dbReference type="Proteomes" id="UP000677054">
    <property type="component" value="Unassembled WGS sequence"/>
</dbReference>
<sequence>MQRLPFPRLRPHDPDKNERGLGAREIPPSEVERQGRIVQLVAAPPGYKKALGTRTSISPGVLFAVSGSLRAAFNLDLSKEPDMDPPEALLPVLTMLDSVESPNKFALASFPDSRVSSFIVVTGWNESFRSLHIPRGEKVIHSFMMATDESVSKQENVLIIQIMEEEIIRLAKRKGYSAILTTNTNALTQQLASLLGYELLQDFQVNQFVMPDGSTPFSRAPDEQRAICVLKHI</sequence>
<dbReference type="Gene3D" id="3.40.630.30">
    <property type="match status" value="1"/>
</dbReference>
<proteinExistence type="predicted"/>
<dbReference type="AlphaFoldDB" id="A0A7R9AFB8"/>
<keyword evidence="3" id="KW-1185">Reference proteome</keyword>
<gene>
    <name evidence="2" type="ORF">DSTB1V02_LOCUS12765</name>
</gene>
<feature type="region of interest" description="Disordered" evidence="1">
    <location>
        <begin position="1"/>
        <end position="30"/>
    </location>
</feature>
<dbReference type="OrthoDB" id="416786at2759"/>
<accession>A0A7R9AFB8</accession>
<dbReference type="EMBL" id="LR904679">
    <property type="protein sequence ID" value="CAD7253014.1"/>
    <property type="molecule type" value="Genomic_DNA"/>
</dbReference>
<reference evidence="2" key="1">
    <citation type="submission" date="2020-11" db="EMBL/GenBank/DDBJ databases">
        <authorList>
            <person name="Tran Van P."/>
        </authorList>
    </citation>
    <scope>NUCLEOTIDE SEQUENCE</scope>
</reference>
<dbReference type="EMBL" id="CAJPEV010005162">
    <property type="protein sequence ID" value="CAG0902832.1"/>
    <property type="molecule type" value="Genomic_DNA"/>
</dbReference>
<organism evidence="2">
    <name type="scientific">Darwinula stevensoni</name>
    <dbReference type="NCBI Taxonomy" id="69355"/>
    <lineage>
        <taxon>Eukaryota</taxon>
        <taxon>Metazoa</taxon>
        <taxon>Ecdysozoa</taxon>
        <taxon>Arthropoda</taxon>
        <taxon>Crustacea</taxon>
        <taxon>Oligostraca</taxon>
        <taxon>Ostracoda</taxon>
        <taxon>Podocopa</taxon>
        <taxon>Podocopida</taxon>
        <taxon>Darwinulocopina</taxon>
        <taxon>Darwinuloidea</taxon>
        <taxon>Darwinulidae</taxon>
        <taxon>Darwinula</taxon>
    </lineage>
</organism>
<name>A0A7R9AFB8_9CRUS</name>